<name>D8JVV1_HYPDA</name>
<keyword evidence="1" id="KW-0808">Transferase</keyword>
<keyword evidence="1" id="KW-0418">Kinase</keyword>
<dbReference type="AlphaFoldDB" id="D8JVV1"/>
<dbReference type="Proteomes" id="UP000002033">
    <property type="component" value="Chromosome"/>
</dbReference>
<organism evidence="1 2">
    <name type="scientific">Hyphomicrobium denitrificans (strain ATCC 51888 / DSM 1869 / NCIMB 11706 / TK 0415)</name>
    <dbReference type="NCBI Taxonomy" id="582899"/>
    <lineage>
        <taxon>Bacteria</taxon>
        <taxon>Pseudomonadati</taxon>
        <taxon>Pseudomonadota</taxon>
        <taxon>Alphaproteobacteria</taxon>
        <taxon>Hyphomicrobiales</taxon>
        <taxon>Hyphomicrobiaceae</taxon>
        <taxon>Hyphomicrobium</taxon>
    </lineage>
</organism>
<proteinExistence type="predicted"/>
<protein>
    <submittedName>
        <fullName evidence="1">CheA signal transduction histidine kinase</fullName>
    </submittedName>
</protein>
<evidence type="ECO:0000313" key="2">
    <source>
        <dbReference type="Proteomes" id="UP000002033"/>
    </source>
</evidence>
<reference evidence="2" key="1">
    <citation type="journal article" date="2011" name="J. Bacteriol.">
        <title>Genome sequences of eight morphologically diverse alphaproteobacteria.</title>
        <authorList>
            <consortium name="US DOE Joint Genome Institute"/>
            <person name="Brown P.J."/>
            <person name="Kysela D.T."/>
            <person name="Buechlein A."/>
            <person name="Hemmerich C."/>
            <person name="Brun Y.V."/>
        </authorList>
    </citation>
    <scope>NUCLEOTIDE SEQUENCE [LARGE SCALE GENOMIC DNA]</scope>
    <source>
        <strain evidence="2">ATCC 51888 / DSM 1869 / NCIB 11706 / TK 0415</strain>
    </source>
</reference>
<dbReference type="RefSeq" id="WP_013215205.1">
    <property type="nucleotide sequence ID" value="NC_014313.1"/>
</dbReference>
<accession>D8JVV1</accession>
<dbReference type="EMBL" id="CP002083">
    <property type="protein sequence ID" value="ADJ22990.1"/>
    <property type="molecule type" value="Genomic_DNA"/>
</dbReference>
<evidence type="ECO:0000313" key="1">
    <source>
        <dbReference type="EMBL" id="ADJ22990.1"/>
    </source>
</evidence>
<gene>
    <name evidence="1" type="ordered locus">Hden_1177</name>
</gene>
<dbReference type="HOGENOM" id="CLU_1882920_0_0_5"/>
<dbReference type="GO" id="GO:0016301">
    <property type="term" value="F:kinase activity"/>
    <property type="evidence" value="ECO:0007669"/>
    <property type="project" value="UniProtKB-KW"/>
</dbReference>
<dbReference type="KEGG" id="hdn:Hden_1177"/>
<dbReference type="STRING" id="582899.Hden_1177"/>
<keyword evidence="2" id="KW-1185">Reference proteome</keyword>
<sequence length="135" mass="14645">MSAVAHAIDRESIADQDPRNAVLGMLRTMLESAIAFAKSQDCEPQLLAIVKGLLPDLVPPPAADLFGEPFGKALPDLVSRAAAADDKLTDLFLTMVRNAPARLTQRRLTAAEHEAHKALAELANVLLELRKQTRK</sequence>